<dbReference type="GO" id="GO:0046872">
    <property type="term" value="F:metal ion binding"/>
    <property type="evidence" value="ECO:0007669"/>
    <property type="project" value="UniProtKB-KW"/>
</dbReference>
<dbReference type="InterPro" id="IPR024079">
    <property type="entry name" value="MetalloPept_cat_dom_sf"/>
</dbReference>
<dbReference type="Gene3D" id="3.40.390.10">
    <property type="entry name" value="Collagenase (Catalytic Domain)"/>
    <property type="match status" value="1"/>
</dbReference>
<dbReference type="InterPro" id="IPR018497">
    <property type="entry name" value="Peptidase_M13_C"/>
</dbReference>
<dbReference type="PROSITE" id="PS51885">
    <property type="entry name" value="NEPRILYSIN"/>
    <property type="match status" value="1"/>
</dbReference>
<dbReference type="InterPro" id="IPR000718">
    <property type="entry name" value="Peptidase_M13"/>
</dbReference>
<gene>
    <name evidence="11" type="ORF">DYB26_002618</name>
</gene>
<dbReference type="Proteomes" id="UP000286510">
    <property type="component" value="Unassembled WGS sequence"/>
</dbReference>
<evidence type="ECO:0000256" key="3">
    <source>
        <dbReference type="ARBA" id="ARBA00022670"/>
    </source>
</evidence>
<evidence type="ECO:0000256" key="8">
    <source>
        <dbReference type="SAM" id="SignalP"/>
    </source>
</evidence>
<evidence type="ECO:0000259" key="9">
    <source>
        <dbReference type="Pfam" id="PF01431"/>
    </source>
</evidence>
<keyword evidence="4" id="KW-0479">Metal-binding</keyword>
<keyword evidence="8" id="KW-0732">Signal</keyword>
<dbReference type="VEuPathDB" id="FungiDB:H257_18692"/>
<comment type="caution">
    <text evidence="11">The sequence shown here is derived from an EMBL/GenBank/DDBJ whole genome shotgun (WGS) entry which is preliminary data.</text>
</comment>
<dbReference type="AlphaFoldDB" id="A0A418FXM0"/>
<protein>
    <recommendedName>
        <fullName evidence="13">Peptidase M13 C-terminal domain-containing protein</fullName>
    </recommendedName>
</protein>
<dbReference type="PRINTS" id="PR00786">
    <property type="entry name" value="NEPRILYSIN"/>
</dbReference>
<proteinExistence type="inferred from homology"/>
<reference evidence="11 12" key="1">
    <citation type="submission" date="2018-08" db="EMBL/GenBank/DDBJ databases">
        <title>Aphanomyces genome sequencing and annotation.</title>
        <authorList>
            <person name="Minardi D."/>
            <person name="Oidtmann B."/>
            <person name="Van Der Giezen M."/>
            <person name="Studholme D.J."/>
        </authorList>
    </citation>
    <scope>NUCLEOTIDE SEQUENCE [LARGE SCALE GENOMIC DNA]</scope>
    <source>
        <strain evidence="11 12">FDL457</strain>
    </source>
</reference>
<comment type="similarity">
    <text evidence="2">Belongs to the peptidase M13 family.</text>
</comment>
<evidence type="ECO:0000259" key="10">
    <source>
        <dbReference type="Pfam" id="PF05649"/>
    </source>
</evidence>
<dbReference type="CDD" id="cd08662">
    <property type="entry name" value="M13"/>
    <property type="match status" value="1"/>
</dbReference>
<dbReference type="Pfam" id="PF05649">
    <property type="entry name" value="Peptidase_M13_N"/>
    <property type="match status" value="1"/>
</dbReference>
<evidence type="ECO:0000256" key="1">
    <source>
        <dbReference type="ARBA" id="ARBA00001947"/>
    </source>
</evidence>
<feature type="domain" description="Peptidase M13 C-terminal" evidence="9">
    <location>
        <begin position="464"/>
        <end position="669"/>
    </location>
</feature>
<dbReference type="GO" id="GO:0004222">
    <property type="term" value="F:metalloendopeptidase activity"/>
    <property type="evidence" value="ECO:0007669"/>
    <property type="project" value="InterPro"/>
</dbReference>
<evidence type="ECO:0000256" key="5">
    <source>
        <dbReference type="ARBA" id="ARBA00022801"/>
    </source>
</evidence>
<name>A0A418FXM0_APHAT</name>
<evidence type="ECO:0000256" key="4">
    <source>
        <dbReference type="ARBA" id="ARBA00022723"/>
    </source>
</evidence>
<dbReference type="InterPro" id="IPR008753">
    <property type="entry name" value="Peptidase_M13_N"/>
</dbReference>
<dbReference type="PANTHER" id="PTHR11733:SF167">
    <property type="entry name" value="FI17812P1-RELATED"/>
    <property type="match status" value="1"/>
</dbReference>
<evidence type="ECO:0008006" key="13">
    <source>
        <dbReference type="Google" id="ProtNLM"/>
    </source>
</evidence>
<sequence length="673" mass="74781">MVKVLVSLSALAAAATAGSVTELPESVTKLIDYSANPCEDFYQYACGAWHKDAVIPPGKTSIAKSFDKIAIQNEVVLNKILSENKPKLGEFYSSCLDTATLTSLGLSPLADSFKAIRSANTTLDLLIVDGQLVKNGIPAFVDIMSAGNANNRTKHAIFGFHPTLPLLPTYYTNPTRWAFIEADYKVYTASVLQLAGYTAEQAAAAVPVIIRFELSLAAAIVSMLEEMKTVVPAYTSFTFHELDQKYPLLVGSWLKGNGFNVRDESGGATDWVGFYSLDYIDKTEELLKNTSLEDLRTIMEYKLIHASSTHLTPEFRTANWNLFGKKIGRQKTEPTRENFCMHQVHTTVGELLDKYYMDAVWPASTAKTADEMVNALRSSFSTGIATADWLDNSTRTNAQTKLSKFVHLLGGSEKLQVYPTLTFDSKAYLNNRWKVLQVNLDTNLKLNGQPVDTRSFGMSPQMTNAYYSTSNRVHRIAFPAGIFQNPFFDGEFDAAQNFGAIGMIIGHEITHGFDSTRRNFDDDANLNPQWSNVTSVAFNNKAQCIVDQYAKFVVKSEVNGTVLGNLNGSLTLDESIADNGGLKTSFRAYHEYLKKYPSQYTEETGEKLFYLSFAQAWCSKHTDARLTASLLNSYPPNRFRVTGALQNNAEFARVFKCPTNSYLNPSNKCLLWE</sequence>
<feature type="chain" id="PRO_5019214995" description="Peptidase M13 C-terminal domain-containing protein" evidence="8">
    <location>
        <begin position="18"/>
        <end position="673"/>
    </location>
</feature>
<dbReference type="EMBL" id="QUTF01007280">
    <property type="protein sequence ID" value="RHZ39784.1"/>
    <property type="molecule type" value="Genomic_DNA"/>
</dbReference>
<dbReference type="Pfam" id="PF01431">
    <property type="entry name" value="Peptidase_M13"/>
    <property type="match status" value="1"/>
</dbReference>
<keyword evidence="7" id="KW-0482">Metalloprotease</keyword>
<dbReference type="PANTHER" id="PTHR11733">
    <property type="entry name" value="ZINC METALLOPROTEASE FAMILY M13 NEPRILYSIN-RELATED"/>
    <property type="match status" value="1"/>
</dbReference>
<organism evidence="11 12">
    <name type="scientific">Aphanomyces astaci</name>
    <name type="common">Crayfish plague agent</name>
    <dbReference type="NCBI Taxonomy" id="112090"/>
    <lineage>
        <taxon>Eukaryota</taxon>
        <taxon>Sar</taxon>
        <taxon>Stramenopiles</taxon>
        <taxon>Oomycota</taxon>
        <taxon>Saprolegniomycetes</taxon>
        <taxon>Saprolegniales</taxon>
        <taxon>Verrucalvaceae</taxon>
        <taxon>Aphanomyces</taxon>
    </lineage>
</organism>
<dbReference type="GO" id="GO:0005886">
    <property type="term" value="C:plasma membrane"/>
    <property type="evidence" value="ECO:0007669"/>
    <property type="project" value="TreeGrafter"/>
</dbReference>
<dbReference type="InterPro" id="IPR042089">
    <property type="entry name" value="Peptidase_M13_dom_2"/>
</dbReference>
<dbReference type="GO" id="GO:0016485">
    <property type="term" value="P:protein processing"/>
    <property type="evidence" value="ECO:0007669"/>
    <property type="project" value="TreeGrafter"/>
</dbReference>
<evidence type="ECO:0000256" key="6">
    <source>
        <dbReference type="ARBA" id="ARBA00022833"/>
    </source>
</evidence>
<keyword evidence="5" id="KW-0378">Hydrolase</keyword>
<accession>A0A418FXM0</accession>
<dbReference type="SUPFAM" id="SSF55486">
    <property type="entry name" value="Metalloproteases ('zincins'), catalytic domain"/>
    <property type="match status" value="1"/>
</dbReference>
<evidence type="ECO:0000313" key="11">
    <source>
        <dbReference type="EMBL" id="RHZ39784.1"/>
    </source>
</evidence>
<feature type="domain" description="Peptidase M13 N-terminal" evidence="10">
    <location>
        <begin position="37"/>
        <end position="410"/>
    </location>
</feature>
<evidence type="ECO:0000256" key="7">
    <source>
        <dbReference type="ARBA" id="ARBA00023049"/>
    </source>
</evidence>
<evidence type="ECO:0000313" key="12">
    <source>
        <dbReference type="Proteomes" id="UP000286510"/>
    </source>
</evidence>
<dbReference type="Gene3D" id="1.10.1380.10">
    <property type="entry name" value="Neutral endopeptidase , domain2"/>
    <property type="match status" value="1"/>
</dbReference>
<keyword evidence="3" id="KW-0645">Protease</keyword>
<comment type="cofactor">
    <cofactor evidence="1">
        <name>Zn(2+)</name>
        <dbReference type="ChEBI" id="CHEBI:29105"/>
    </cofactor>
</comment>
<evidence type="ECO:0000256" key="2">
    <source>
        <dbReference type="ARBA" id="ARBA00007357"/>
    </source>
</evidence>
<keyword evidence="6" id="KW-0862">Zinc</keyword>
<feature type="signal peptide" evidence="8">
    <location>
        <begin position="1"/>
        <end position="17"/>
    </location>
</feature>